<dbReference type="PROSITE" id="PS51318">
    <property type="entry name" value="TAT"/>
    <property type="match status" value="1"/>
</dbReference>
<dbReference type="PANTHER" id="PTHR42923">
    <property type="entry name" value="PROTOPORPHYRINOGEN OXIDASE"/>
    <property type="match status" value="1"/>
</dbReference>
<dbReference type="InterPro" id="IPR002937">
    <property type="entry name" value="Amino_oxidase"/>
</dbReference>
<dbReference type="SUPFAM" id="SSF51905">
    <property type="entry name" value="FAD/NAD(P)-binding domain"/>
    <property type="match status" value="1"/>
</dbReference>
<protein>
    <submittedName>
        <fullName evidence="3">FAD-dependent oxidoreductase</fullName>
    </submittedName>
</protein>
<dbReference type="EMBL" id="JBIRUQ010000012">
    <property type="protein sequence ID" value="MFI1464994.1"/>
    <property type="molecule type" value="Genomic_DNA"/>
</dbReference>
<evidence type="ECO:0000313" key="3">
    <source>
        <dbReference type="EMBL" id="MFI1464994.1"/>
    </source>
</evidence>
<gene>
    <name evidence="3" type="ORF">ACH4WX_30135</name>
</gene>
<dbReference type="InterPro" id="IPR050464">
    <property type="entry name" value="Zeta_carotene_desat/Oxidored"/>
</dbReference>
<dbReference type="Gene3D" id="3.50.50.60">
    <property type="entry name" value="FAD/NAD(P)-binding domain"/>
    <property type="match status" value="1"/>
</dbReference>
<feature type="region of interest" description="Disordered" evidence="1">
    <location>
        <begin position="1"/>
        <end position="20"/>
    </location>
</feature>
<organism evidence="3 4">
    <name type="scientific">Nocardia carnea</name>
    <dbReference type="NCBI Taxonomy" id="37328"/>
    <lineage>
        <taxon>Bacteria</taxon>
        <taxon>Bacillati</taxon>
        <taxon>Actinomycetota</taxon>
        <taxon>Actinomycetes</taxon>
        <taxon>Mycobacteriales</taxon>
        <taxon>Nocardiaceae</taxon>
        <taxon>Nocardia</taxon>
    </lineage>
</organism>
<dbReference type="RefSeq" id="WP_081595236.1">
    <property type="nucleotide sequence ID" value="NZ_JBIRUQ010000012.1"/>
</dbReference>
<name>A0ABW7TZ33_9NOCA</name>
<dbReference type="GeneID" id="93503114"/>
<sequence length="602" mass="65265">MAQHRWPATGTATVSDQRTTGFGRFSRRTALRAAAAGVGVAAAAALPAGSAGAAKTRVAVLGGGVAGLTAAHELAERGYEVTVYERRALGGKARSMGVPGTGSGGSPDLPGEHGFRFFPGFYQHVPDTMRRIPFAANRNGVWDNLVAAPDARFSRAGGDDIRVPMALEGLSTATADGMRESLASVISTMLKMPPQEGLFFANRLLVFNTSCDARRLQQWEKTSWLDFVGGHERSHEFRALVSRTLTSLLVAAKDELASVRTIGTMGEQFLGNPLQIGFDGDLDRVLNGPTNSAWIDPWVTLLRDLGVRFELGAEVRGLDITDRRITGARIVSANGGTETVTADHFVVALPAERARDLWSADILAAWPELAKMSSLYTDWMTGIQFYLRRGVALGSGHTAYIDSPWSLTSIAQNALWARKLPEYGDGTVQDCLSVDISDWNTPGILFGKTAKECTHEEIAKETWAQILAHLNDREELLRDTDLHSWFLDPGITWHADRGENSNADPLLINTAGSWDARPEPHGGVENLFLAGDYVRTNIDLATMEGANESARAAVNAILDVTGSDAPRCRTYTLYRAVELEPLRQADAADFAAGRPNRFDIQF</sequence>
<keyword evidence="4" id="KW-1185">Reference proteome</keyword>
<dbReference type="PANTHER" id="PTHR42923:SF46">
    <property type="entry name" value="AMINE OXIDASE"/>
    <property type="match status" value="1"/>
</dbReference>
<dbReference type="Proteomes" id="UP001611263">
    <property type="component" value="Unassembled WGS sequence"/>
</dbReference>
<proteinExistence type="predicted"/>
<feature type="domain" description="Amine oxidase" evidence="2">
    <location>
        <begin position="65"/>
        <end position="558"/>
    </location>
</feature>
<evidence type="ECO:0000313" key="4">
    <source>
        <dbReference type="Proteomes" id="UP001611263"/>
    </source>
</evidence>
<accession>A0ABW7TZ33</accession>
<comment type="caution">
    <text evidence="3">The sequence shown here is derived from an EMBL/GenBank/DDBJ whole genome shotgun (WGS) entry which is preliminary data.</text>
</comment>
<dbReference type="InterPro" id="IPR036188">
    <property type="entry name" value="FAD/NAD-bd_sf"/>
</dbReference>
<dbReference type="InterPro" id="IPR006311">
    <property type="entry name" value="TAT_signal"/>
</dbReference>
<dbReference type="Pfam" id="PF01593">
    <property type="entry name" value="Amino_oxidase"/>
    <property type="match status" value="1"/>
</dbReference>
<evidence type="ECO:0000259" key="2">
    <source>
        <dbReference type="Pfam" id="PF01593"/>
    </source>
</evidence>
<evidence type="ECO:0000256" key="1">
    <source>
        <dbReference type="SAM" id="MobiDB-lite"/>
    </source>
</evidence>
<reference evidence="3 4" key="1">
    <citation type="submission" date="2024-10" db="EMBL/GenBank/DDBJ databases">
        <title>The Natural Products Discovery Center: Release of the First 8490 Sequenced Strains for Exploring Actinobacteria Biosynthetic Diversity.</title>
        <authorList>
            <person name="Kalkreuter E."/>
            <person name="Kautsar S.A."/>
            <person name="Yang D."/>
            <person name="Bader C.D."/>
            <person name="Teijaro C.N."/>
            <person name="Fluegel L."/>
            <person name="Davis C.M."/>
            <person name="Simpson J.R."/>
            <person name="Lauterbach L."/>
            <person name="Steele A.D."/>
            <person name="Gui C."/>
            <person name="Meng S."/>
            <person name="Li G."/>
            <person name="Viehrig K."/>
            <person name="Ye F."/>
            <person name="Su P."/>
            <person name="Kiefer A.F."/>
            <person name="Nichols A."/>
            <person name="Cepeda A.J."/>
            <person name="Yan W."/>
            <person name="Fan B."/>
            <person name="Jiang Y."/>
            <person name="Adhikari A."/>
            <person name="Zheng C.-J."/>
            <person name="Schuster L."/>
            <person name="Cowan T.M."/>
            <person name="Smanski M.J."/>
            <person name="Chevrette M.G."/>
            <person name="De Carvalho L.P.S."/>
            <person name="Shen B."/>
        </authorList>
    </citation>
    <scope>NUCLEOTIDE SEQUENCE [LARGE SCALE GENOMIC DNA]</scope>
    <source>
        <strain evidence="3 4">NPDC020568</strain>
    </source>
</reference>